<comment type="similarity">
    <text evidence="2">Belongs to the flagella basal body rod proteins family.</text>
</comment>
<dbReference type="Pfam" id="PF00460">
    <property type="entry name" value="Flg_bb_rod"/>
    <property type="match status" value="1"/>
</dbReference>
<evidence type="ECO:0000256" key="6">
    <source>
        <dbReference type="RuleBase" id="RU362062"/>
    </source>
</evidence>
<dbReference type="NCBIfam" id="TIGR01395">
    <property type="entry name" value="FlgC"/>
    <property type="match status" value="1"/>
</dbReference>
<sequence length="146" mass="16152">MAFLSSLNISASALTAEQFRMDVISENMANASTTRTQNGGPYRRKLVVLQTQGENQSRFRRMFQNQLEQAGQGVQVAQVAEDPSDFTPVYDPTHPDANAEGYVMMPNVDPVKETVDMMAATRAWDANLTMFNAVKNMAAKALEMGR</sequence>
<evidence type="ECO:0000259" key="8">
    <source>
        <dbReference type="Pfam" id="PF06429"/>
    </source>
</evidence>
<feature type="domain" description="Flagellar basal-body/hook protein C-terminal" evidence="8">
    <location>
        <begin position="100"/>
        <end position="144"/>
    </location>
</feature>
<dbReference type="EMBL" id="SVNY01000002">
    <property type="protein sequence ID" value="MBE6832633.1"/>
    <property type="molecule type" value="Genomic_DNA"/>
</dbReference>
<evidence type="ECO:0000259" key="7">
    <source>
        <dbReference type="Pfam" id="PF00460"/>
    </source>
</evidence>
<keyword evidence="4 6" id="KW-0975">Bacterial flagellum</keyword>
<name>A0A928Q275_9FIRM</name>
<dbReference type="InterPro" id="IPR010930">
    <property type="entry name" value="Flg_bb/hook_C_dom"/>
</dbReference>
<gene>
    <name evidence="9" type="primary">flgC</name>
    <name evidence="9" type="ORF">E7512_03480</name>
</gene>
<dbReference type="InterPro" id="IPR001444">
    <property type="entry name" value="Flag_bb_rod_N"/>
</dbReference>
<comment type="subcellular location">
    <subcellularLocation>
        <location evidence="1 6">Bacterial flagellum basal body</location>
    </subcellularLocation>
</comment>
<feature type="domain" description="Flagellar basal body rod protein N-terminal" evidence="7">
    <location>
        <begin position="7"/>
        <end position="35"/>
    </location>
</feature>
<reference evidence="9" key="1">
    <citation type="submission" date="2019-04" db="EMBL/GenBank/DDBJ databases">
        <title>Evolution of Biomass-Degrading Anaerobic Consortia Revealed by Metagenomics.</title>
        <authorList>
            <person name="Peng X."/>
        </authorList>
    </citation>
    <scope>NUCLEOTIDE SEQUENCE</scope>
    <source>
        <strain evidence="9">SIG551</strain>
    </source>
</reference>
<evidence type="ECO:0000256" key="2">
    <source>
        <dbReference type="ARBA" id="ARBA00009677"/>
    </source>
</evidence>
<dbReference type="GO" id="GO:0030694">
    <property type="term" value="C:bacterial-type flagellum basal body, rod"/>
    <property type="evidence" value="ECO:0007669"/>
    <property type="project" value="UniProtKB-UniRule"/>
</dbReference>
<dbReference type="GO" id="GO:0071978">
    <property type="term" value="P:bacterial-type flagellum-dependent swarming motility"/>
    <property type="evidence" value="ECO:0007669"/>
    <property type="project" value="TreeGrafter"/>
</dbReference>
<dbReference type="InterPro" id="IPR006299">
    <property type="entry name" value="FlgC"/>
</dbReference>
<organism evidence="9 10">
    <name type="scientific">Faecalispora sporosphaeroides</name>
    <dbReference type="NCBI Taxonomy" id="1549"/>
    <lineage>
        <taxon>Bacteria</taxon>
        <taxon>Bacillati</taxon>
        <taxon>Bacillota</taxon>
        <taxon>Clostridia</taxon>
        <taxon>Eubacteriales</taxon>
        <taxon>Oscillospiraceae</taxon>
        <taxon>Faecalispora</taxon>
    </lineage>
</organism>
<comment type="subunit">
    <text evidence="5 6">The basal body constitutes a major portion of the flagellar organelle and consists of four rings (L,P,S, and M) mounted on a central rod. The rod consists of about 26 subunits of FlgG in the distal portion, and FlgB, FlgC and FlgF are thought to build up the proximal portion of the rod with about 6 subunits each.</text>
</comment>
<dbReference type="RefSeq" id="WP_027103934.1">
    <property type="nucleotide sequence ID" value="NZ_JBKWRC010000001.1"/>
</dbReference>
<dbReference type="Pfam" id="PF06429">
    <property type="entry name" value="Flg_bbr_C"/>
    <property type="match status" value="1"/>
</dbReference>
<keyword evidence="9" id="KW-0966">Cell projection</keyword>
<dbReference type="InterPro" id="IPR019776">
    <property type="entry name" value="Flagellar_basal_body_rod_CS"/>
</dbReference>
<evidence type="ECO:0000313" key="9">
    <source>
        <dbReference type="EMBL" id="MBE6832633.1"/>
    </source>
</evidence>
<keyword evidence="9" id="KW-0282">Flagellum</keyword>
<keyword evidence="9" id="KW-0969">Cilium</keyword>
<dbReference type="PROSITE" id="PS00588">
    <property type="entry name" value="FLAGELLA_BB_ROD"/>
    <property type="match status" value="1"/>
</dbReference>
<dbReference type="AlphaFoldDB" id="A0A928Q275"/>
<proteinExistence type="inferred from homology"/>
<dbReference type="PANTHER" id="PTHR30435:SF2">
    <property type="entry name" value="FLAGELLAR BASAL-BODY ROD PROTEIN FLGC"/>
    <property type="match status" value="1"/>
</dbReference>
<evidence type="ECO:0000256" key="5">
    <source>
        <dbReference type="ARBA" id="ARBA00025933"/>
    </source>
</evidence>
<comment type="caution">
    <text evidence="9">The sequence shown here is derived from an EMBL/GenBank/DDBJ whole genome shotgun (WGS) entry which is preliminary data.</text>
</comment>
<protein>
    <recommendedName>
        <fullName evidence="3 6">Flagellar basal-body rod protein FlgC</fullName>
    </recommendedName>
</protein>
<evidence type="ECO:0000256" key="3">
    <source>
        <dbReference type="ARBA" id="ARBA00017941"/>
    </source>
</evidence>
<evidence type="ECO:0000256" key="1">
    <source>
        <dbReference type="ARBA" id="ARBA00004117"/>
    </source>
</evidence>
<dbReference type="Proteomes" id="UP000754750">
    <property type="component" value="Unassembled WGS sequence"/>
</dbReference>
<evidence type="ECO:0000313" key="10">
    <source>
        <dbReference type="Proteomes" id="UP000754750"/>
    </source>
</evidence>
<dbReference type="PANTHER" id="PTHR30435">
    <property type="entry name" value="FLAGELLAR PROTEIN"/>
    <property type="match status" value="1"/>
</dbReference>
<accession>A0A928Q275</accession>
<evidence type="ECO:0000256" key="4">
    <source>
        <dbReference type="ARBA" id="ARBA00023143"/>
    </source>
</evidence>